<accession>A0A0P0VXS7</accession>
<organism evidence="2 3">
    <name type="scientific">Oryza sativa subsp. japonica</name>
    <name type="common">Rice</name>
    <dbReference type="NCBI Taxonomy" id="39947"/>
    <lineage>
        <taxon>Eukaryota</taxon>
        <taxon>Viridiplantae</taxon>
        <taxon>Streptophyta</taxon>
        <taxon>Embryophyta</taxon>
        <taxon>Tracheophyta</taxon>
        <taxon>Spermatophyta</taxon>
        <taxon>Magnoliopsida</taxon>
        <taxon>Liliopsida</taxon>
        <taxon>Poales</taxon>
        <taxon>Poaceae</taxon>
        <taxon>BOP clade</taxon>
        <taxon>Oryzoideae</taxon>
        <taxon>Oryzeae</taxon>
        <taxon>Oryzinae</taxon>
        <taxon>Oryza</taxon>
        <taxon>Oryza sativa</taxon>
    </lineage>
</organism>
<protein>
    <submittedName>
        <fullName evidence="2">Os03g0368950 protein</fullName>
    </submittedName>
</protein>
<feature type="region of interest" description="Disordered" evidence="1">
    <location>
        <begin position="1"/>
        <end position="76"/>
    </location>
</feature>
<evidence type="ECO:0000313" key="3">
    <source>
        <dbReference type="Proteomes" id="UP000059680"/>
    </source>
</evidence>
<dbReference type="PaxDb" id="39947-A0A0P0VXS7"/>
<reference evidence="2 3" key="2">
    <citation type="journal article" date="2013" name="Plant Cell Physiol.">
        <title>Rice Annotation Project Database (RAP-DB): an integrative and interactive database for rice genomics.</title>
        <authorList>
            <person name="Sakai H."/>
            <person name="Lee S.S."/>
            <person name="Tanaka T."/>
            <person name="Numa H."/>
            <person name="Kim J."/>
            <person name="Kawahara Y."/>
            <person name="Wakimoto H."/>
            <person name="Yang C.C."/>
            <person name="Iwamoto M."/>
            <person name="Abe T."/>
            <person name="Yamada Y."/>
            <person name="Muto A."/>
            <person name="Inokuchi H."/>
            <person name="Ikemura T."/>
            <person name="Matsumoto T."/>
            <person name="Sasaki T."/>
            <person name="Itoh T."/>
        </authorList>
    </citation>
    <scope>NUCLEOTIDE SEQUENCE [LARGE SCALE GENOMIC DNA]</scope>
    <source>
        <strain evidence="3">cv. Nipponbare</strain>
    </source>
</reference>
<dbReference type="InParanoid" id="A0A0P0VXS7"/>
<keyword evidence="3" id="KW-1185">Reference proteome</keyword>
<dbReference type="Gramene" id="Os03t0368950-00">
    <property type="protein sequence ID" value="Os03t0368950-00"/>
    <property type="gene ID" value="Os03g0368950"/>
</dbReference>
<feature type="compositionally biased region" description="Basic and acidic residues" evidence="1">
    <location>
        <begin position="62"/>
        <end position="76"/>
    </location>
</feature>
<evidence type="ECO:0000256" key="1">
    <source>
        <dbReference type="SAM" id="MobiDB-lite"/>
    </source>
</evidence>
<evidence type="ECO:0000313" key="2">
    <source>
        <dbReference type="EMBL" id="BAS84349.1"/>
    </source>
</evidence>
<dbReference type="AlphaFoldDB" id="A0A0P0VXS7"/>
<name>A0A0P0VXS7_ORYSJ</name>
<dbReference type="EMBL" id="AP014959">
    <property type="protein sequence ID" value="BAS84349.1"/>
    <property type="molecule type" value="Genomic_DNA"/>
</dbReference>
<reference evidence="2 3" key="3">
    <citation type="journal article" date="2013" name="Rice">
        <title>Improvement of the Oryza sativa Nipponbare reference genome using next generation sequence and optical map data.</title>
        <authorList>
            <person name="Kawahara Y."/>
            <person name="de la Bastide M."/>
            <person name="Hamilton J.P."/>
            <person name="Kanamori H."/>
            <person name="McCombie W.R."/>
            <person name="Ouyang S."/>
            <person name="Schwartz D.C."/>
            <person name="Tanaka T."/>
            <person name="Wu J."/>
            <person name="Zhou S."/>
            <person name="Childs K.L."/>
            <person name="Davidson R.M."/>
            <person name="Lin H."/>
            <person name="Quesada-Ocampo L."/>
            <person name="Vaillancourt B."/>
            <person name="Sakai H."/>
            <person name="Lee S.S."/>
            <person name="Kim J."/>
            <person name="Numa H."/>
            <person name="Itoh T."/>
            <person name="Buell C.R."/>
            <person name="Matsumoto T."/>
        </authorList>
    </citation>
    <scope>NUCLEOTIDE SEQUENCE [LARGE SCALE GENOMIC DNA]</scope>
    <source>
        <strain evidence="3">cv. Nipponbare</strain>
    </source>
</reference>
<feature type="compositionally biased region" description="Basic and acidic residues" evidence="1">
    <location>
        <begin position="1"/>
        <end position="19"/>
    </location>
</feature>
<dbReference type="Proteomes" id="UP000059680">
    <property type="component" value="Chromosome 3"/>
</dbReference>
<reference evidence="3" key="1">
    <citation type="journal article" date="2005" name="Nature">
        <title>The map-based sequence of the rice genome.</title>
        <authorList>
            <consortium name="International rice genome sequencing project (IRGSP)"/>
            <person name="Matsumoto T."/>
            <person name="Wu J."/>
            <person name="Kanamori H."/>
            <person name="Katayose Y."/>
            <person name="Fujisawa M."/>
            <person name="Namiki N."/>
            <person name="Mizuno H."/>
            <person name="Yamamoto K."/>
            <person name="Antonio B.A."/>
            <person name="Baba T."/>
            <person name="Sakata K."/>
            <person name="Nagamura Y."/>
            <person name="Aoki H."/>
            <person name="Arikawa K."/>
            <person name="Arita K."/>
            <person name="Bito T."/>
            <person name="Chiden Y."/>
            <person name="Fujitsuka N."/>
            <person name="Fukunaka R."/>
            <person name="Hamada M."/>
            <person name="Harada C."/>
            <person name="Hayashi A."/>
            <person name="Hijishita S."/>
            <person name="Honda M."/>
            <person name="Hosokawa S."/>
            <person name="Ichikawa Y."/>
            <person name="Idonuma A."/>
            <person name="Iijima M."/>
            <person name="Ikeda M."/>
            <person name="Ikeno M."/>
            <person name="Ito K."/>
            <person name="Ito S."/>
            <person name="Ito T."/>
            <person name="Ito Y."/>
            <person name="Ito Y."/>
            <person name="Iwabuchi A."/>
            <person name="Kamiya K."/>
            <person name="Karasawa W."/>
            <person name="Kurita K."/>
            <person name="Katagiri S."/>
            <person name="Kikuta A."/>
            <person name="Kobayashi H."/>
            <person name="Kobayashi N."/>
            <person name="Machita K."/>
            <person name="Maehara T."/>
            <person name="Masukawa M."/>
            <person name="Mizubayashi T."/>
            <person name="Mukai Y."/>
            <person name="Nagasaki H."/>
            <person name="Nagata Y."/>
            <person name="Naito S."/>
            <person name="Nakashima M."/>
            <person name="Nakama Y."/>
            <person name="Nakamichi Y."/>
            <person name="Nakamura M."/>
            <person name="Meguro A."/>
            <person name="Negishi M."/>
            <person name="Ohta I."/>
            <person name="Ohta T."/>
            <person name="Okamoto M."/>
            <person name="Ono N."/>
            <person name="Saji S."/>
            <person name="Sakaguchi M."/>
            <person name="Sakai K."/>
            <person name="Shibata M."/>
            <person name="Shimokawa T."/>
            <person name="Song J."/>
            <person name="Takazaki Y."/>
            <person name="Terasawa K."/>
            <person name="Tsugane M."/>
            <person name="Tsuji K."/>
            <person name="Ueda S."/>
            <person name="Waki K."/>
            <person name="Yamagata H."/>
            <person name="Yamamoto M."/>
            <person name="Yamamoto S."/>
            <person name="Yamane H."/>
            <person name="Yoshiki S."/>
            <person name="Yoshihara R."/>
            <person name="Yukawa K."/>
            <person name="Zhong H."/>
            <person name="Yano M."/>
            <person name="Yuan Q."/>
            <person name="Ouyang S."/>
            <person name="Liu J."/>
            <person name="Jones K.M."/>
            <person name="Gansberger K."/>
            <person name="Moffat K."/>
            <person name="Hill J."/>
            <person name="Bera J."/>
            <person name="Fadrosh D."/>
            <person name="Jin S."/>
            <person name="Johri S."/>
            <person name="Kim M."/>
            <person name="Overton L."/>
            <person name="Reardon M."/>
            <person name="Tsitrin T."/>
            <person name="Vuong H."/>
            <person name="Weaver B."/>
            <person name="Ciecko A."/>
            <person name="Tallon L."/>
            <person name="Jackson J."/>
            <person name="Pai G."/>
            <person name="Aken S.V."/>
            <person name="Utterback T."/>
            <person name="Reidmuller S."/>
            <person name="Feldblyum T."/>
            <person name="Hsiao J."/>
            <person name="Zismann V."/>
            <person name="Iobst S."/>
            <person name="de Vazeille A.R."/>
            <person name="Buell C.R."/>
            <person name="Ying K."/>
            <person name="Li Y."/>
            <person name="Lu T."/>
            <person name="Huang Y."/>
            <person name="Zhao Q."/>
            <person name="Feng Q."/>
            <person name="Zhang L."/>
            <person name="Zhu J."/>
            <person name="Weng Q."/>
            <person name="Mu J."/>
            <person name="Lu Y."/>
            <person name="Fan D."/>
            <person name="Liu Y."/>
            <person name="Guan J."/>
            <person name="Zhang Y."/>
            <person name="Yu S."/>
            <person name="Liu X."/>
            <person name="Zhang Y."/>
            <person name="Hong G."/>
            <person name="Han B."/>
            <person name="Choisne N."/>
            <person name="Demange N."/>
            <person name="Orjeda G."/>
            <person name="Samain S."/>
            <person name="Cattolico L."/>
            <person name="Pelletier E."/>
            <person name="Couloux A."/>
            <person name="Segurens B."/>
            <person name="Wincker P."/>
            <person name="D'Hont A."/>
            <person name="Scarpelli C."/>
            <person name="Weissenbach J."/>
            <person name="Salanoubat M."/>
            <person name="Quetier F."/>
            <person name="Yu Y."/>
            <person name="Kim H.R."/>
            <person name="Rambo T."/>
            <person name="Currie J."/>
            <person name="Collura K."/>
            <person name="Luo M."/>
            <person name="Yang T."/>
            <person name="Ammiraju J.S.S."/>
            <person name="Engler F."/>
            <person name="Soderlund C."/>
            <person name="Wing R.A."/>
            <person name="Palmer L.E."/>
            <person name="de la Bastide M."/>
            <person name="Spiegel L."/>
            <person name="Nascimento L."/>
            <person name="Zutavern T."/>
            <person name="O'Shaughnessy A."/>
            <person name="Dike S."/>
            <person name="Dedhia N."/>
            <person name="Preston R."/>
            <person name="Balija V."/>
            <person name="McCombie W.R."/>
            <person name="Chow T."/>
            <person name="Chen H."/>
            <person name="Chung M."/>
            <person name="Chen C."/>
            <person name="Shaw J."/>
            <person name="Wu H."/>
            <person name="Hsiao K."/>
            <person name="Chao Y."/>
            <person name="Chu M."/>
            <person name="Cheng C."/>
            <person name="Hour A."/>
            <person name="Lee P."/>
            <person name="Lin S."/>
            <person name="Lin Y."/>
            <person name="Liou J."/>
            <person name="Liu S."/>
            <person name="Hsing Y."/>
            <person name="Raghuvanshi S."/>
            <person name="Mohanty A."/>
            <person name="Bharti A.K."/>
            <person name="Gaur A."/>
            <person name="Gupta V."/>
            <person name="Kumar D."/>
            <person name="Ravi V."/>
            <person name="Vij S."/>
            <person name="Kapur A."/>
            <person name="Khurana P."/>
            <person name="Khurana P."/>
            <person name="Khurana J.P."/>
            <person name="Tyagi A.K."/>
            <person name="Gaikwad K."/>
            <person name="Singh A."/>
            <person name="Dalal V."/>
            <person name="Srivastava S."/>
            <person name="Dixit A."/>
            <person name="Pal A.K."/>
            <person name="Ghazi I.A."/>
            <person name="Yadav M."/>
            <person name="Pandit A."/>
            <person name="Bhargava A."/>
            <person name="Sureshbabu K."/>
            <person name="Batra K."/>
            <person name="Sharma T.R."/>
            <person name="Mohapatra T."/>
            <person name="Singh N.K."/>
            <person name="Messing J."/>
            <person name="Nelson A.B."/>
            <person name="Fuks G."/>
            <person name="Kavchok S."/>
            <person name="Keizer G."/>
            <person name="Linton E."/>
            <person name="Llaca V."/>
            <person name="Song R."/>
            <person name="Tanyolac B."/>
            <person name="Young S."/>
            <person name="Ho-Il K."/>
            <person name="Hahn J.H."/>
            <person name="Sangsakoo G."/>
            <person name="Vanavichit A."/>
            <person name="de Mattos Luiz.A.T."/>
            <person name="Zimmer P.D."/>
            <person name="Malone G."/>
            <person name="Dellagostin O."/>
            <person name="de Oliveira A.C."/>
            <person name="Bevan M."/>
            <person name="Bancroft I."/>
            <person name="Minx P."/>
            <person name="Cordum H."/>
            <person name="Wilson R."/>
            <person name="Cheng Z."/>
            <person name="Jin W."/>
            <person name="Jiang J."/>
            <person name="Leong S.A."/>
            <person name="Iwama H."/>
            <person name="Gojobori T."/>
            <person name="Itoh T."/>
            <person name="Niimura Y."/>
            <person name="Fujii Y."/>
            <person name="Habara T."/>
            <person name="Sakai H."/>
            <person name="Sato Y."/>
            <person name="Wilson G."/>
            <person name="Kumar K."/>
            <person name="McCouch S."/>
            <person name="Juretic N."/>
            <person name="Hoen D."/>
            <person name="Wright S."/>
            <person name="Bruskiewich R."/>
            <person name="Bureau T."/>
            <person name="Miyao A."/>
            <person name="Hirochika H."/>
            <person name="Nishikawa T."/>
            <person name="Kadowaki K."/>
            <person name="Sugiura M."/>
            <person name="Burr B."/>
            <person name="Sasaki T."/>
        </authorList>
    </citation>
    <scope>NUCLEOTIDE SEQUENCE [LARGE SCALE GENOMIC DNA]</scope>
    <source>
        <strain evidence="3">cv. Nipponbare</strain>
    </source>
</reference>
<feature type="compositionally biased region" description="Polar residues" evidence="1">
    <location>
        <begin position="27"/>
        <end position="36"/>
    </location>
</feature>
<sequence length="76" mass="8516">MSEKTEALRRSGTKEEQWERPTVWAPESTTMSSTERPLTAKLETRSLRLDVGGGRKSIGPESLEKVPSRRPDGMSK</sequence>
<gene>
    <name evidence="2" type="ordered locus">Os03g0368950</name>
    <name evidence="2" type="ORF">OSNPB_030368950</name>
</gene>
<proteinExistence type="predicted"/>